<dbReference type="GO" id="GO:0098796">
    <property type="term" value="C:membrane protein complex"/>
    <property type="evidence" value="ECO:0007669"/>
    <property type="project" value="UniProtKB-ARBA"/>
</dbReference>
<dbReference type="InterPro" id="IPR017871">
    <property type="entry name" value="ABC_transporter-like_CS"/>
</dbReference>
<organism evidence="6 7">
    <name type="scientific">Treponema denticola SP33</name>
    <dbReference type="NCBI Taxonomy" id="999437"/>
    <lineage>
        <taxon>Bacteria</taxon>
        <taxon>Pseudomonadati</taxon>
        <taxon>Spirochaetota</taxon>
        <taxon>Spirochaetia</taxon>
        <taxon>Spirochaetales</taxon>
        <taxon>Treponemataceae</taxon>
        <taxon>Treponema</taxon>
    </lineage>
</organism>
<name>M2BEG2_TREDN</name>
<evidence type="ECO:0000256" key="3">
    <source>
        <dbReference type="ARBA" id="ARBA00022840"/>
    </source>
</evidence>
<dbReference type="GO" id="GO:0016887">
    <property type="term" value="F:ATP hydrolysis activity"/>
    <property type="evidence" value="ECO:0007669"/>
    <property type="project" value="InterPro"/>
</dbReference>
<accession>M2BEG2</accession>
<comment type="similarity">
    <text evidence="4">Belongs to the ABC transporter superfamily. Macrolide exporter (TC 3.A.1.122) family.</text>
</comment>
<dbReference type="PANTHER" id="PTHR42798:SF6">
    <property type="entry name" value="CELL DIVISION ATP-BINDING PROTEIN FTSE"/>
    <property type="match status" value="1"/>
</dbReference>
<dbReference type="InterPro" id="IPR017911">
    <property type="entry name" value="MacB-like_ATP-bd"/>
</dbReference>
<keyword evidence="3" id="KW-0067">ATP-binding</keyword>
<proteinExistence type="inferred from homology"/>
<reference evidence="6 7" key="1">
    <citation type="submission" date="2012-01" db="EMBL/GenBank/DDBJ databases">
        <title>The Genome Sequence of Treponema denticola SP33.</title>
        <authorList>
            <consortium name="The Broad Institute Genome Sequencing Platform"/>
            <person name="Earl A."/>
            <person name="Ward D."/>
            <person name="Feldgarden M."/>
            <person name="Gevers D."/>
            <person name="Blanton J.M."/>
            <person name="Fenno C.J."/>
            <person name="Baranova O.V."/>
            <person name="Mathney J."/>
            <person name="Dewhirst F.E."/>
            <person name="Izard J."/>
            <person name="Young S.K."/>
            <person name="Zeng Q."/>
            <person name="Gargeya S."/>
            <person name="Fitzgerald M."/>
            <person name="Haas B."/>
            <person name="Abouelleil A."/>
            <person name="Alvarado L."/>
            <person name="Arachchi H.M."/>
            <person name="Berlin A."/>
            <person name="Chapman S.B."/>
            <person name="Gearin G."/>
            <person name="Goldberg J."/>
            <person name="Griggs A."/>
            <person name="Gujja S."/>
            <person name="Hansen M."/>
            <person name="Heiman D."/>
            <person name="Howarth C."/>
            <person name="Larimer J."/>
            <person name="Lui A."/>
            <person name="MacDonald P.J.P."/>
            <person name="McCowen C."/>
            <person name="Montmayeur A."/>
            <person name="Murphy C."/>
            <person name="Neiman D."/>
            <person name="Pearson M."/>
            <person name="Priest M."/>
            <person name="Roberts A."/>
            <person name="Saif S."/>
            <person name="Shea T."/>
            <person name="Sisk P."/>
            <person name="Stolte C."/>
            <person name="Sykes S."/>
            <person name="Wortman J."/>
            <person name="Nusbaum C."/>
            <person name="Birren B."/>
        </authorList>
    </citation>
    <scope>NUCLEOTIDE SEQUENCE [LARGE SCALE GENOMIC DNA]</scope>
    <source>
        <strain evidence="6 7">SP33</strain>
    </source>
</reference>
<evidence type="ECO:0000313" key="7">
    <source>
        <dbReference type="Proteomes" id="UP000016183"/>
    </source>
</evidence>
<dbReference type="Gene3D" id="3.40.50.300">
    <property type="entry name" value="P-loop containing nucleotide triphosphate hydrolases"/>
    <property type="match status" value="1"/>
</dbReference>
<dbReference type="PANTHER" id="PTHR42798">
    <property type="entry name" value="LIPOPROTEIN-RELEASING SYSTEM ATP-BINDING PROTEIN LOLD"/>
    <property type="match status" value="1"/>
</dbReference>
<dbReference type="GO" id="GO:0022857">
    <property type="term" value="F:transmembrane transporter activity"/>
    <property type="evidence" value="ECO:0007669"/>
    <property type="project" value="UniProtKB-ARBA"/>
</dbReference>
<keyword evidence="1" id="KW-0813">Transport</keyword>
<sequence>MLLLIFYDIMNIEKLQLFDVFPNMYNFFWRFCMNIVQVKNLKKTYPLGKVLVEAVKGIDFTIEQGEFVSISGPSGSGKSTILNMIGLIDTPSGGELIINNESIYKESDFASLLKKQNKKVKVPNRLDKKMTVLRHEYLGFIFQSFNLVPVLNVYENIEFPLLFGRAKESKAKQTEWINYLIDKVGLNEWKHHKSNELSGGQRQRVAIARALATKPQIVLADEPTANLDSKTGIQILELMKEVNRELKTTFIFSTHDAKIVDMTNHRIKILDGQILEDVKASA</sequence>
<dbReference type="EMBL" id="AGDZ01000037">
    <property type="protein sequence ID" value="EMB19978.1"/>
    <property type="molecule type" value="Genomic_DNA"/>
</dbReference>
<dbReference type="CDD" id="cd03255">
    <property type="entry name" value="ABC_MJ0796_LolCDE_FtsE"/>
    <property type="match status" value="1"/>
</dbReference>
<evidence type="ECO:0000256" key="1">
    <source>
        <dbReference type="ARBA" id="ARBA00022448"/>
    </source>
</evidence>
<evidence type="ECO:0000256" key="4">
    <source>
        <dbReference type="ARBA" id="ARBA00038388"/>
    </source>
</evidence>
<keyword evidence="2" id="KW-0547">Nucleotide-binding</keyword>
<dbReference type="SUPFAM" id="SSF52540">
    <property type="entry name" value="P-loop containing nucleoside triphosphate hydrolases"/>
    <property type="match status" value="1"/>
</dbReference>
<dbReference type="PATRIC" id="fig|999437.3.peg.2614"/>
<dbReference type="PROSITE" id="PS50893">
    <property type="entry name" value="ABC_TRANSPORTER_2"/>
    <property type="match status" value="1"/>
</dbReference>
<dbReference type="Proteomes" id="UP000016183">
    <property type="component" value="Unassembled WGS sequence"/>
</dbReference>
<dbReference type="GO" id="GO:0005524">
    <property type="term" value="F:ATP binding"/>
    <property type="evidence" value="ECO:0007669"/>
    <property type="project" value="UniProtKB-KW"/>
</dbReference>
<dbReference type="AlphaFoldDB" id="M2BEG2"/>
<dbReference type="InterPro" id="IPR003439">
    <property type="entry name" value="ABC_transporter-like_ATP-bd"/>
</dbReference>
<evidence type="ECO:0000256" key="2">
    <source>
        <dbReference type="ARBA" id="ARBA00022741"/>
    </source>
</evidence>
<dbReference type="SMART" id="SM00382">
    <property type="entry name" value="AAA"/>
    <property type="match status" value="1"/>
</dbReference>
<comment type="caution">
    <text evidence="6">The sequence shown here is derived from an EMBL/GenBank/DDBJ whole genome shotgun (WGS) entry which is preliminary data.</text>
</comment>
<dbReference type="Pfam" id="PF00005">
    <property type="entry name" value="ABC_tran"/>
    <property type="match status" value="1"/>
</dbReference>
<dbReference type="InterPro" id="IPR027417">
    <property type="entry name" value="P-loop_NTPase"/>
</dbReference>
<dbReference type="PROSITE" id="PS00211">
    <property type="entry name" value="ABC_TRANSPORTER_1"/>
    <property type="match status" value="1"/>
</dbReference>
<dbReference type="FunFam" id="3.40.50.300:FF:000032">
    <property type="entry name" value="Export ABC transporter ATP-binding protein"/>
    <property type="match status" value="1"/>
</dbReference>
<evidence type="ECO:0000313" key="6">
    <source>
        <dbReference type="EMBL" id="EMB19978.1"/>
    </source>
</evidence>
<gene>
    <name evidence="6" type="ORF">HMPREF9733_02534</name>
</gene>
<protein>
    <recommendedName>
        <fullName evidence="5">ABC transporter domain-containing protein</fullName>
    </recommendedName>
</protein>
<dbReference type="HOGENOM" id="CLU_000604_1_22_12"/>
<dbReference type="InterPro" id="IPR003593">
    <property type="entry name" value="AAA+_ATPase"/>
</dbReference>
<feature type="domain" description="ABC transporter" evidence="5">
    <location>
        <begin position="36"/>
        <end position="282"/>
    </location>
</feature>
<evidence type="ECO:0000259" key="5">
    <source>
        <dbReference type="PROSITE" id="PS50893"/>
    </source>
</evidence>